<organism evidence="1 2">
    <name type="scientific">Adineta steineri</name>
    <dbReference type="NCBI Taxonomy" id="433720"/>
    <lineage>
        <taxon>Eukaryota</taxon>
        <taxon>Metazoa</taxon>
        <taxon>Spiralia</taxon>
        <taxon>Gnathifera</taxon>
        <taxon>Rotifera</taxon>
        <taxon>Eurotatoria</taxon>
        <taxon>Bdelloidea</taxon>
        <taxon>Adinetida</taxon>
        <taxon>Adinetidae</taxon>
        <taxon>Adineta</taxon>
    </lineage>
</organism>
<reference evidence="1" key="1">
    <citation type="submission" date="2021-02" db="EMBL/GenBank/DDBJ databases">
        <authorList>
            <person name="Nowell W R."/>
        </authorList>
    </citation>
    <scope>NUCLEOTIDE SEQUENCE</scope>
</reference>
<sequence>MLSHQFNNNDTSSSGSSGIPLPASFASHYSGSKDVPLSSGALNLFYSSFQCVGGNPGDMGTQGSWGDRQCIFHNVCVQGCKLFNAFSNLNTRFQYLLACTSIGLKIRLTYESETVVQYLSDHIIIPNKHRIVSLNLSENCKYYYPNLNLSDIDSSFIRLESLQLYSIRSNQIIPILTSLISLTRLSSLTIDCIDDDPDDIDNIYQIIFKLPILRYNKLSYYTFELPIPLSIATNTQYSHIEYLVVDHPCTLNELIVILSYTPQLCRLTCREINESNEEDNTKHALSVISNLTYISISKCYAKFDELILFITKISPQLQVLHITSCGDTTYLDADRWQRLISQYLLNLRILEFKYEEFIDDDLEVTLYHERLDRFYSSFWTKRKWYFRLHIDTGYLLDDLIVYYVSSNRKNPISDMDQSISLNEHDESILSLEVLSETNQLTIIDLPHIDNDPSLAVTIGPILLLVPITCLNITRWEIFIGSLIELVACLPNLNSLAVSSLTMIKPRCLSVEETTTLRWLSNNNVITKVKLHRMNDLTEIQFLFDLCSSMEYLEVDCTDNICPKQLLRFILMKNIKSIPKLSSFCFGISVTKENIIDQLTALIDLEQLCHNYTIKQIQNKIFLRWTR</sequence>
<evidence type="ECO:0000313" key="2">
    <source>
        <dbReference type="Proteomes" id="UP000663891"/>
    </source>
</evidence>
<dbReference type="Proteomes" id="UP000663891">
    <property type="component" value="Unassembled WGS sequence"/>
</dbReference>
<accession>A0A815NEG1</accession>
<protein>
    <submittedName>
        <fullName evidence="1">Uncharacterized protein</fullName>
    </submittedName>
</protein>
<dbReference type="AlphaFoldDB" id="A0A815NEG1"/>
<comment type="caution">
    <text evidence="1">The sequence shown here is derived from an EMBL/GenBank/DDBJ whole genome shotgun (WGS) entry which is preliminary data.</text>
</comment>
<evidence type="ECO:0000313" key="1">
    <source>
        <dbReference type="EMBL" id="CAF1436601.1"/>
    </source>
</evidence>
<dbReference type="SUPFAM" id="SSF52047">
    <property type="entry name" value="RNI-like"/>
    <property type="match status" value="1"/>
</dbReference>
<name>A0A815NEG1_9BILA</name>
<gene>
    <name evidence="1" type="ORF">VCS650_LOCUS38628</name>
</gene>
<dbReference type="OrthoDB" id="10056463at2759"/>
<dbReference type="EMBL" id="CAJNON010001173">
    <property type="protein sequence ID" value="CAF1436601.1"/>
    <property type="molecule type" value="Genomic_DNA"/>
</dbReference>
<dbReference type="InterPro" id="IPR032675">
    <property type="entry name" value="LRR_dom_sf"/>
</dbReference>
<dbReference type="Gene3D" id="3.80.10.10">
    <property type="entry name" value="Ribonuclease Inhibitor"/>
    <property type="match status" value="1"/>
</dbReference>
<proteinExistence type="predicted"/>